<organism evidence="1 2">
    <name type="scientific">Acetobacter thailandicus</name>
    <dbReference type="NCBI Taxonomy" id="1502842"/>
    <lineage>
        <taxon>Bacteria</taxon>
        <taxon>Pseudomonadati</taxon>
        <taxon>Pseudomonadota</taxon>
        <taxon>Alphaproteobacteria</taxon>
        <taxon>Acetobacterales</taxon>
        <taxon>Acetobacteraceae</taxon>
        <taxon>Acetobacter</taxon>
    </lineage>
</organism>
<reference evidence="1 2" key="1">
    <citation type="submission" date="2022-11" db="EMBL/GenBank/DDBJ databases">
        <title>Genome sequencing of Acetobacter type strain.</title>
        <authorList>
            <person name="Heo J."/>
            <person name="Lee D."/>
            <person name="Han B.-H."/>
            <person name="Hong S.-B."/>
            <person name="Kwon S.-W."/>
        </authorList>
    </citation>
    <scope>NUCLEOTIDE SEQUENCE [LARGE SCALE GENOMIC DNA]</scope>
    <source>
        <strain evidence="1 2">KACC 21253</strain>
    </source>
</reference>
<evidence type="ECO:0000313" key="2">
    <source>
        <dbReference type="Proteomes" id="UP001301152"/>
    </source>
</evidence>
<dbReference type="EMBL" id="JAPIUZ010000001">
    <property type="protein sequence ID" value="MCX2562755.1"/>
    <property type="molecule type" value="Genomic_DNA"/>
</dbReference>
<dbReference type="RefSeq" id="WP_086553399.1">
    <property type="nucleotide sequence ID" value="NZ_JAERKX010000001.1"/>
</dbReference>
<dbReference type="Proteomes" id="UP001301152">
    <property type="component" value="Unassembled WGS sequence"/>
</dbReference>
<gene>
    <name evidence="1" type="ORF">OQ497_02060</name>
</gene>
<protein>
    <submittedName>
        <fullName evidence="1">Uncharacterized protein</fullName>
    </submittedName>
</protein>
<accession>A0ABT3QBW4</accession>
<comment type="caution">
    <text evidence="1">The sequence shown here is derived from an EMBL/GenBank/DDBJ whole genome shotgun (WGS) entry which is preliminary data.</text>
</comment>
<evidence type="ECO:0000313" key="1">
    <source>
        <dbReference type="EMBL" id="MCX2562755.1"/>
    </source>
</evidence>
<keyword evidence="2" id="KW-1185">Reference proteome</keyword>
<proteinExistence type="predicted"/>
<name>A0ABT3QBW4_9PROT</name>
<sequence>MRHSLPIAIILIAANIALSTTMEREQCAPPPSDLIDSGDRRIFCAPKPTVKPVVVTSDSKAFCASLVKAIDEYKEQALSPMIKQMRDSGEDLCKKGMVRSGIVRLRRALISLKKTDDIP</sequence>